<dbReference type="EMBL" id="CADCUQ010000970">
    <property type="protein sequence ID" value="CAA9441177.1"/>
    <property type="molecule type" value="Genomic_DNA"/>
</dbReference>
<dbReference type="GO" id="GO:0005975">
    <property type="term" value="P:carbohydrate metabolic process"/>
    <property type="evidence" value="ECO:0007669"/>
    <property type="project" value="InterPro"/>
</dbReference>
<evidence type="ECO:0000256" key="1">
    <source>
        <dbReference type="ARBA" id="ARBA00022676"/>
    </source>
</evidence>
<dbReference type="EC" id="2.4.1.227" evidence="5"/>
<evidence type="ECO:0000259" key="3">
    <source>
        <dbReference type="Pfam" id="PF03033"/>
    </source>
</evidence>
<name>A0A6J4QCT9_9BACT</name>
<sequence>MSEPLTIFLAGGGTGGHLYPGIAVAEALRAIDPTVRPVFLCTEREIDRVILTPTGFDFVPQPIVPPVTSVGGLLRFYKSWRETKDLVRQLLRERRPNVVLGLGGYAAGVAVKKAAERGIPTAVLNPDVIPGKANQFLMKVVRAVCCQFEATSRFVGSSSKAKLQVTGCPIRSDIAAPPGRDEAAKRLGIDPMLKTLVVTGASLGARTVNEAVLTLLGGMTLRGWQVLHLAGREHADAVRAGYRDLDVCSRVIDFTPGMADVWAASDLAISRSGASSCAELTACGVPSVLMPYPFHRDMHQRVNAEQLVDAGAAVLVDDDKDRARNAAKLKPVVEGLMYDADRR</sequence>
<protein>
    <submittedName>
        <fullName evidence="5">UDP-N-acetylglucosamine--N-acetylmuramyl-(Pentape ptide) pyrophosphoryl-undecaprenol N-acetylglucosamine transferase</fullName>
        <ecNumber evidence="5">2.4.1.227</ecNumber>
    </submittedName>
</protein>
<dbReference type="PANTHER" id="PTHR21015:SF22">
    <property type="entry name" value="GLYCOSYLTRANSFERASE"/>
    <property type="match status" value="1"/>
</dbReference>
<evidence type="ECO:0000259" key="4">
    <source>
        <dbReference type="Pfam" id="PF04101"/>
    </source>
</evidence>
<dbReference type="GO" id="GO:1901137">
    <property type="term" value="P:carbohydrate derivative biosynthetic process"/>
    <property type="evidence" value="ECO:0007669"/>
    <property type="project" value="UniProtKB-ARBA"/>
</dbReference>
<feature type="domain" description="Glycosyltransferase family 28 N-terminal" evidence="3">
    <location>
        <begin position="7"/>
        <end position="144"/>
    </location>
</feature>
<reference evidence="5" key="1">
    <citation type="submission" date="2020-02" db="EMBL/GenBank/DDBJ databases">
        <authorList>
            <person name="Meier V. D."/>
        </authorList>
    </citation>
    <scope>NUCLEOTIDE SEQUENCE</scope>
    <source>
        <strain evidence="5">AVDCRST_MAG64</strain>
    </source>
</reference>
<dbReference type="Pfam" id="PF04101">
    <property type="entry name" value="Glyco_tran_28_C"/>
    <property type="match status" value="1"/>
</dbReference>
<evidence type="ECO:0000256" key="2">
    <source>
        <dbReference type="ARBA" id="ARBA00022679"/>
    </source>
</evidence>
<organism evidence="5">
    <name type="scientific">uncultured Phycisphaerae bacterium</name>
    <dbReference type="NCBI Taxonomy" id="904963"/>
    <lineage>
        <taxon>Bacteria</taxon>
        <taxon>Pseudomonadati</taxon>
        <taxon>Planctomycetota</taxon>
        <taxon>Phycisphaerae</taxon>
        <taxon>environmental samples</taxon>
    </lineage>
</organism>
<dbReference type="SUPFAM" id="SSF53756">
    <property type="entry name" value="UDP-Glycosyltransferase/glycogen phosphorylase"/>
    <property type="match status" value="1"/>
</dbReference>
<dbReference type="AlphaFoldDB" id="A0A6J4QCT9"/>
<keyword evidence="1 5" id="KW-0328">Glycosyltransferase</keyword>
<keyword evidence="2 5" id="KW-0808">Transferase</keyword>
<evidence type="ECO:0000313" key="5">
    <source>
        <dbReference type="EMBL" id="CAA9441177.1"/>
    </source>
</evidence>
<dbReference type="InterPro" id="IPR007235">
    <property type="entry name" value="Glyco_trans_28_C"/>
</dbReference>
<feature type="domain" description="Glycosyl transferase family 28 C-terminal" evidence="4">
    <location>
        <begin position="195"/>
        <end position="320"/>
    </location>
</feature>
<dbReference type="PANTHER" id="PTHR21015">
    <property type="entry name" value="UDP-N-ACETYLGLUCOSAMINE--N-ACETYLMURAMYL-(PENTAPEPTIDE) PYROPHOSPHORYL-UNDECAPRENOL N-ACETYLGLUCOSAMINE TRANSFERASE 1"/>
    <property type="match status" value="1"/>
</dbReference>
<accession>A0A6J4QCT9</accession>
<dbReference type="Pfam" id="PF03033">
    <property type="entry name" value="Glyco_transf_28"/>
    <property type="match status" value="1"/>
</dbReference>
<gene>
    <name evidence="5" type="ORF">AVDCRST_MAG64-4174</name>
</gene>
<dbReference type="InterPro" id="IPR004276">
    <property type="entry name" value="GlycoTrans_28_N"/>
</dbReference>
<feature type="non-terminal residue" evidence="5">
    <location>
        <position position="343"/>
    </location>
</feature>
<proteinExistence type="predicted"/>
<dbReference type="GO" id="GO:0016758">
    <property type="term" value="F:hexosyltransferase activity"/>
    <property type="evidence" value="ECO:0007669"/>
    <property type="project" value="InterPro"/>
</dbReference>
<dbReference type="Gene3D" id="3.40.50.2000">
    <property type="entry name" value="Glycogen Phosphorylase B"/>
    <property type="match status" value="2"/>
</dbReference>
<dbReference type="CDD" id="cd03785">
    <property type="entry name" value="GT28_MurG"/>
    <property type="match status" value="1"/>
</dbReference>